<evidence type="ECO:0000256" key="1">
    <source>
        <dbReference type="SAM" id="MobiDB-lite"/>
    </source>
</evidence>
<evidence type="ECO:0008006" key="5">
    <source>
        <dbReference type="Google" id="ProtNLM"/>
    </source>
</evidence>
<dbReference type="RefSeq" id="WP_145055375.1">
    <property type="nucleotide sequence ID" value="NZ_CP036433.1"/>
</dbReference>
<feature type="chain" id="PRO_5021866986" description="DUF481 domain-containing protein" evidence="2">
    <location>
        <begin position="24"/>
        <end position="301"/>
    </location>
</feature>
<feature type="signal peptide" evidence="2">
    <location>
        <begin position="1"/>
        <end position="23"/>
    </location>
</feature>
<dbReference type="AlphaFoldDB" id="A0A518DY47"/>
<proteinExistence type="predicted"/>
<dbReference type="InterPro" id="IPR007433">
    <property type="entry name" value="DUF481"/>
</dbReference>
<gene>
    <name evidence="3" type="ORF">Pla8534_45890</name>
</gene>
<protein>
    <recommendedName>
        <fullName evidence="5">DUF481 domain-containing protein</fullName>
    </recommendedName>
</protein>
<dbReference type="OrthoDB" id="290317at2"/>
<reference evidence="3 4" key="1">
    <citation type="submission" date="2019-02" db="EMBL/GenBank/DDBJ databases">
        <title>Deep-cultivation of Planctomycetes and their phenomic and genomic characterization uncovers novel biology.</title>
        <authorList>
            <person name="Wiegand S."/>
            <person name="Jogler M."/>
            <person name="Boedeker C."/>
            <person name="Pinto D."/>
            <person name="Vollmers J."/>
            <person name="Rivas-Marin E."/>
            <person name="Kohn T."/>
            <person name="Peeters S.H."/>
            <person name="Heuer A."/>
            <person name="Rast P."/>
            <person name="Oberbeckmann S."/>
            <person name="Bunk B."/>
            <person name="Jeske O."/>
            <person name="Meyerdierks A."/>
            <person name="Storesund J.E."/>
            <person name="Kallscheuer N."/>
            <person name="Luecker S."/>
            <person name="Lage O.M."/>
            <person name="Pohl T."/>
            <person name="Merkel B.J."/>
            <person name="Hornburger P."/>
            <person name="Mueller R.-W."/>
            <person name="Bruemmer F."/>
            <person name="Labrenz M."/>
            <person name="Spormann A.M."/>
            <person name="Op den Camp H."/>
            <person name="Overmann J."/>
            <person name="Amann R."/>
            <person name="Jetten M.S.M."/>
            <person name="Mascher T."/>
            <person name="Medema M.H."/>
            <person name="Devos D.P."/>
            <person name="Kaster A.-K."/>
            <person name="Ovreas L."/>
            <person name="Rohde M."/>
            <person name="Galperin M.Y."/>
            <person name="Jogler C."/>
        </authorList>
    </citation>
    <scope>NUCLEOTIDE SEQUENCE [LARGE SCALE GENOMIC DNA]</scope>
    <source>
        <strain evidence="3 4">Pla85_3_4</strain>
    </source>
</reference>
<sequence precursor="true">MKHSRKILLGAIALLWLAAGVQAQEMPMGNDEIYLLPPLEMLEPPPPEPDAEPEPKPSSAEPAAETIAVEEIGPAPPTYWFYQIWDPWEGSFQLGLDGTEGNTQTFNLQTGFKAKYDDATQTDTFEITHVDKSRDGVQTALNTLIDGRMEWKMPKSPFTVYGHTFIEIDAFKDFDERVSADAGLGYRFLELPDHKLTARLGLSASREIGGPNNAVTPEMIAGAEWSYKPNKRQKFSAKVDYFPAIENFSDFRMNTRAEWETVLSQEWGLSMKLSMIDRYDSTPGTSKPNDINYAALMMLGF</sequence>
<accession>A0A518DY47</accession>
<dbReference type="Proteomes" id="UP000317648">
    <property type="component" value="Chromosome"/>
</dbReference>
<dbReference type="EMBL" id="CP036433">
    <property type="protein sequence ID" value="QDU96768.1"/>
    <property type="molecule type" value="Genomic_DNA"/>
</dbReference>
<dbReference type="KEGG" id="lcre:Pla8534_45890"/>
<keyword evidence="4" id="KW-1185">Reference proteome</keyword>
<evidence type="ECO:0000256" key="2">
    <source>
        <dbReference type="SAM" id="SignalP"/>
    </source>
</evidence>
<name>A0A518DY47_9BACT</name>
<evidence type="ECO:0000313" key="4">
    <source>
        <dbReference type="Proteomes" id="UP000317648"/>
    </source>
</evidence>
<keyword evidence="2" id="KW-0732">Signal</keyword>
<evidence type="ECO:0000313" key="3">
    <source>
        <dbReference type="EMBL" id="QDU96768.1"/>
    </source>
</evidence>
<feature type="region of interest" description="Disordered" evidence="1">
    <location>
        <begin position="38"/>
        <end position="63"/>
    </location>
</feature>
<dbReference type="Pfam" id="PF04338">
    <property type="entry name" value="DUF481"/>
    <property type="match status" value="1"/>
</dbReference>
<organism evidence="3 4">
    <name type="scientific">Lignipirellula cremea</name>
    <dbReference type="NCBI Taxonomy" id="2528010"/>
    <lineage>
        <taxon>Bacteria</taxon>
        <taxon>Pseudomonadati</taxon>
        <taxon>Planctomycetota</taxon>
        <taxon>Planctomycetia</taxon>
        <taxon>Pirellulales</taxon>
        <taxon>Pirellulaceae</taxon>
        <taxon>Lignipirellula</taxon>
    </lineage>
</organism>